<evidence type="ECO:0000256" key="1">
    <source>
        <dbReference type="ARBA" id="ARBA00003534"/>
    </source>
</evidence>
<dbReference type="Pfam" id="PF03283">
    <property type="entry name" value="PAE"/>
    <property type="match status" value="2"/>
</dbReference>
<dbReference type="GO" id="GO:0052793">
    <property type="term" value="F:pectin acetylesterase activity"/>
    <property type="evidence" value="ECO:0007669"/>
    <property type="project" value="TreeGrafter"/>
</dbReference>
<name>A0A699IB61_TANCI</name>
<evidence type="ECO:0000256" key="3">
    <source>
        <dbReference type="ARBA" id="ARBA00005784"/>
    </source>
</evidence>
<reference evidence="7" key="1">
    <citation type="journal article" date="2019" name="Sci. Rep.">
        <title>Draft genome of Tanacetum cinerariifolium, the natural source of mosquito coil.</title>
        <authorList>
            <person name="Yamashiro T."/>
            <person name="Shiraishi A."/>
            <person name="Satake H."/>
            <person name="Nakayama K."/>
        </authorList>
    </citation>
    <scope>NUCLEOTIDE SEQUENCE</scope>
</reference>
<keyword evidence="5 6" id="KW-0961">Cell wall biogenesis/degradation</keyword>
<dbReference type="PANTHER" id="PTHR21562:SF119">
    <property type="entry name" value="PECTIN ACETYLESTERASE"/>
    <property type="match status" value="1"/>
</dbReference>
<dbReference type="GO" id="GO:0071555">
    <property type="term" value="P:cell wall organization"/>
    <property type="evidence" value="ECO:0007669"/>
    <property type="project" value="UniProtKB-KW"/>
</dbReference>
<evidence type="ECO:0000256" key="5">
    <source>
        <dbReference type="ARBA" id="ARBA00023316"/>
    </source>
</evidence>
<evidence type="ECO:0000256" key="2">
    <source>
        <dbReference type="ARBA" id="ARBA00004191"/>
    </source>
</evidence>
<gene>
    <name evidence="7" type="ORF">Tci_500800</name>
</gene>
<dbReference type="InterPro" id="IPR004963">
    <property type="entry name" value="PAE/NOTUM"/>
</dbReference>
<keyword evidence="4 6" id="KW-0134">Cell wall</keyword>
<comment type="caution">
    <text evidence="7">The sequence shown here is derived from an EMBL/GenBank/DDBJ whole genome shotgun (WGS) entry which is preliminary data.</text>
</comment>
<dbReference type="PANTHER" id="PTHR21562">
    <property type="entry name" value="NOTUM-RELATED"/>
    <property type="match status" value="1"/>
</dbReference>
<comment type="function">
    <text evidence="1 6">Hydrolyzes acetyl esters in homogalacturonan regions of pectin. In type I primary cell wall, galacturonic acid residues of pectin can be acetylated at the O-2 and O-3 positions. Decreasing the degree of acetylation of pectin gels in vitro alters their physical properties.</text>
</comment>
<dbReference type="GO" id="GO:0009505">
    <property type="term" value="C:plant-type cell wall"/>
    <property type="evidence" value="ECO:0007669"/>
    <property type="project" value="TreeGrafter"/>
</dbReference>
<proteinExistence type="inferred from homology"/>
<accession>A0A699IB61</accession>
<evidence type="ECO:0000256" key="6">
    <source>
        <dbReference type="RuleBase" id="RU363114"/>
    </source>
</evidence>
<dbReference type="EMBL" id="BKCJ010261408">
    <property type="protein sequence ID" value="GEZ28827.1"/>
    <property type="molecule type" value="Genomic_DNA"/>
</dbReference>
<evidence type="ECO:0000313" key="7">
    <source>
        <dbReference type="EMBL" id="GEZ28827.1"/>
    </source>
</evidence>
<dbReference type="AlphaFoldDB" id="A0A699IB61"/>
<comment type="similarity">
    <text evidence="3 6">Belongs to the pectinacetylesterase family.</text>
</comment>
<organism evidence="7">
    <name type="scientific">Tanacetum cinerariifolium</name>
    <name type="common">Dalmatian daisy</name>
    <name type="synonym">Chrysanthemum cinerariifolium</name>
    <dbReference type="NCBI Taxonomy" id="118510"/>
    <lineage>
        <taxon>Eukaryota</taxon>
        <taxon>Viridiplantae</taxon>
        <taxon>Streptophyta</taxon>
        <taxon>Embryophyta</taxon>
        <taxon>Tracheophyta</taxon>
        <taxon>Spermatophyta</taxon>
        <taxon>Magnoliopsida</taxon>
        <taxon>eudicotyledons</taxon>
        <taxon>Gunneridae</taxon>
        <taxon>Pentapetalae</taxon>
        <taxon>asterids</taxon>
        <taxon>campanulids</taxon>
        <taxon>Asterales</taxon>
        <taxon>Asteraceae</taxon>
        <taxon>Asteroideae</taxon>
        <taxon>Anthemideae</taxon>
        <taxon>Anthemidinae</taxon>
        <taxon>Tanacetum</taxon>
    </lineage>
</organism>
<keyword evidence="6" id="KW-0378">Hydrolase</keyword>
<protein>
    <recommendedName>
        <fullName evidence="6">Pectin acetylesterase</fullName>
        <ecNumber evidence="6">3.1.1.-</ecNumber>
    </recommendedName>
</protein>
<dbReference type="EC" id="3.1.1.-" evidence="6"/>
<comment type="subcellular location">
    <subcellularLocation>
        <location evidence="2 6">Secreted</location>
        <location evidence="2 6">Cell wall</location>
    </subcellularLocation>
</comment>
<sequence>MGLGMNNAENAILSGCSAGGLAAILNCDRFRGYFPSSTRVKCVPDGGYFAHGSANQLPSGCTSSMKPGLCFYPQYAIQYIKTPVFVMNSAYDTWQVNQLKRLEEFRSEFLGTLWPVTNSTSRGMFINTCFTHCQSETQSAWYGNPTSKLDDKTIAEGVGEWYYDNSEVKKVDTEHVLPHYC</sequence>
<evidence type="ECO:0000256" key="4">
    <source>
        <dbReference type="ARBA" id="ARBA00022512"/>
    </source>
</evidence>
<keyword evidence="6" id="KW-0964">Secreted</keyword>